<organism evidence="2 3">
    <name type="scientific">Nonomuraea cypriaca</name>
    <dbReference type="NCBI Taxonomy" id="1187855"/>
    <lineage>
        <taxon>Bacteria</taxon>
        <taxon>Bacillati</taxon>
        <taxon>Actinomycetota</taxon>
        <taxon>Actinomycetes</taxon>
        <taxon>Streptosporangiales</taxon>
        <taxon>Streptosporangiaceae</taxon>
        <taxon>Nonomuraea</taxon>
    </lineage>
</organism>
<reference evidence="2" key="1">
    <citation type="submission" date="2020-11" db="EMBL/GenBank/DDBJ databases">
        <title>Whole-genome analyses of Nonomuraea sp. K274.</title>
        <authorList>
            <person name="Veyisoglu A."/>
        </authorList>
    </citation>
    <scope>NUCLEOTIDE SEQUENCE</scope>
    <source>
        <strain evidence="2">K274</strain>
    </source>
</reference>
<evidence type="ECO:0000259" key="1">
    <source>
        <dbReference type="Pfam" id="PF12697"/>
    </source>
</evidence>
<dbReference type="RefSeq" id="WP_195894214.1">
    <property type="nucleotide sequence ID" value="NZ_JADOGI010000011.1"/>
</dbReference>
<feature type="domain" description="AB hydrolase-1" evidence="1">
    <location>
        <begin position="28"/>
        <end position="264"/>
    </location>
</feature>
<name>A0A931EX82_9ACTN</name>
<gene>
    <name evidence="2" type="ORF">ITP53_05635</name>
</gene>
<sequence>MKTQRTHYVTTTDGVTIGGTVHGQGRPLVFLHGGIGDGDIDWDRLLEHLTGRFTCHLPSMRGRGLSGDHPDLSPGRQVDDVLAYVDSIGGPTGLVGWSAGANLALGAAARSDAVDAVVLVEPPMRGLMDEREQAVIGDAVARMGELAAEGDLTAAVRAFAGGPFNDEEMAVAEEAGYFEAAGRYVPHLLNMLQQVVAYEGPTAEDPAVLGAISAPVLVLHGSDTMPFYHASARHVADHILNARVREIPSAGHAAPLTHPETLAKTFAEFFVAARPSGLVS</sequence>
<evidence type="ECO:0000313" key="3">
    <source>
        <dbReference type="Proteomes" id="UP000605361"/>
    </source>
</evidence>
<keyword evidence="2" id="KW-0378">Hydrolase</keyword>
<keyword evidence="3" id="KW-1185">Reference proteome</keyword>
<dbReference type="Pfam" id="PF12697">
    <property type="entry name" value="Abhydrolase_6"/>
    <property type="match status" value="1"/>
</dbReference>
<dbReference type="PANTHER" id="PTHR43798">
    <property type="entry name" value="MONOACYLGLYCEROL LIPASE"/>
    <property type="match status" value="1"/>
</dbReference>
<protein>
    <submittedName>
        <fullName evidence="2">Alpha/beta hydrolase</fullName>
    </submittedName>
</protein>
<comment type="caution">
    <text evidence="2">The sequence shown here is derived from an EMBL/GenBank/DDBJ whole genome shotgun (WGS) entry which is preliminary data.</text>
</comment>
<dbReference type="SUPFAM" id="SSF53474">
    <property type="entry name" value="alpha/beta-Hydrolases"/>
    <property type="match status" value="1"/>
</dbReference>
<dbReference type="Proteomes" id="UP000605361">
    <property type="component" value="Unassembled WGS sequence"/>
</dbReference>
<proteinExistence type="predicted"/>
<dbReference type="GO" id="GO:0016787">
    <property type="term" value="F:hydrolase activity"/>
    <property type="evidence" value="ECO:0007669"/>
    <property type="project" value="UniProtKB-KW"/>
</dbReference>
<dbReference type="AlphaFoldDB" id="A0A931EX82"/>
<evidence type="ECO:0000313" key="2">
    <source>
        <dbReference type="EMBL" id="MBF8185227.1"/>
    </source>
</evidence>
<accession>A0A931EX82</accession>
<dbReference type="EMBL" id="JADOGI010000011">
    <property type="protein sequence ID" value="MBF8185227.1"/>
    <property type="molecule type" value="Genomic_DNA"/>
</dbReference>
<dbReference type="InterPro" id="IPR029058">
    <property type="entry name" value="AB_hydrolase_fold"/>
</dbReference>
<dbReference type="Gene3D" id="3.40.50.1820">
    <property type="entry name" value="alpha/beta hydrolase"/>
    <property type="match status" value="1"/>
</dbReference>
<dbReference type="InterPro" id="IPR000073">
    <property type="entry name" value="AB_hydrolase_1"/>
</dbReference>
<dbReference type="InterPro" id="IPR050266">
    <property type="entry name" value="AB_hydrolase_sf"/>
</dbReference>